<evidence type="ECO:0000313" key="5">
    <source>
        <dbReference type="WBParaSite" id="PDA_v2.g80.t1"/>
    </source>
</evidence>
<feature type="domain" description="AMP-dependent synthetase/ligase" evidence="3">
    <location>
        <begin position="31"/>
        <end position="159"/>
    </location>
</feature>
<dbReference type="GO" id="GO:0016405">
    <property type="term" value="F:CoA-ligase activity"/>
    <property type="evidence" value="ECO:0007669"/>
    <property type="project" value="TreeGrafter"/>
</dbReference>
<organism evidence="4 5">
    <name type="scientific">Panagrolaimus davidi</name>
    <dbReference type="NCBI Taxonomy" id="227884"/>
    <lineage>
        <taxon>Eukaryota</taxon>
        <taxon>Metazoa</taxon>
        <taxon>Ecdysozoa</taxon>
        <taxon>Nematoda</taxon>
        <taxon>Chromadorea</taxon>
        <taxon>Rhabditida</taxon>
        <taxon>Tylenchina</taxon>
        <taxon>Panagrolaimomorpha</taxon>
        <taxon>Panagrolaimoidea</taxon>
        <taxon>Panagrolaimidae</taxon>
        <taxon>Panagrolaimus</taxon>
    </lineage>
</organism>
<dbReference type="PANTHER" id="PTHR24096">
    <property type="entry name" value="LONG-CHAIN-FATTY-ACID--COA LIGASE"/>
    <property type="match status" value="1"/>
</dbReference>
<dbReference type="AlphaFoldDB" id="A0A914QUZ7"/>
<reference evidence="5" key="1">
    <citation type="submission" date="2022-11" db="UniProtKB">
        <authorList>
            <consortium name="WormBaseParasite"/>
        </authorList>
    </citation>
    <scope>IDENTIFICATION</scope>
</reference>
<sequence length="228" mass="25379">MPYKSLFPSIPIETQPFGQRLLDAFWKHSISNPSKKAMISAENPEHFVTYQNLYLHSLSVSAFLESKGFGHGDMAALVLPNSWEFVEIIVGAALRGGGISGASVLFTDFELERQFIDSKSKIVFCADNSLERVMKAAKNCKNIHTIVVLQVSDLELERQFIDSKSKIVFCADNSLERVMKAAKNCKNIHTIVVLQVSDRSLPYPELPFGIIPYTSVISNSSTIKSSFN</sequence>
<dbReference type="Pfam" id="PF00501">
    <property type="entry name" value="AMP-binding"/>
    <property type="match status" value="1"/>
</dbReference>
<dbReference type="WBParaSite" id="PDA_v2.g80.t1">
    <property type="protein sequence ID" value="PDA_v2.g80.t1"/>
    <property type="gene ID" value="PDA_v2.g80"/>
</dbReference>
<evidence type="ECO:0000256" key="2">
    <source>
        <dbReference type="ARBA" id="ARBA00023140"/>
    </source>
</evidence>
<accession>A0A914QUZ7</accession>
<dbReference type="GO" id="GO:0005777">
    <property type="term" value="C:peroxisome"/>
    <property type="evidence" value="ECO:0007669"/>
    <property type="project" value="UniProtKB-SubCell"/>
</dbReference>
<name>A0A914QUZ7_9BILA</name>
<proteinExistence type="predicted"/>
<evidence type="ECO:0000256" key="1">
    <source>
        <dbReference type="ARBA" id="ARBA00004275"/>
    </source>
</evidence>
<dbReference type="InterPro" id="IPR000873">
    <property type="entry name" value="AMP-dep_synth/lig_dom"/>
</dbReference>
<evidence type="ECO:0000259" key="3">
    <source>
        <dbReference type="Pfam" id="PF00501"/>
    </source>
</evidence>
<dbReference type="Proteomes" id="UP000887578">
    <property type="component" value="Unplaced"/>
</dbReference>
<evidence type="ECO:0000313" key="4">
    <source>
        <dbReference type="Proteomes" id="UP000887578"/>
    </source>
</evidence>
<keyword evidence="4" id="KW-1185">Reference proteome</keyword>
<keyword evidence="2" id="KW-0576">Peroxisome</keyword>
<protein>
    <submittedName>
        <fullName evidence="5">AMP-dependent synthetase/ligase domain-containing protein</fullName>
    </submittedName>
</protein>
<comment type="subcellular location">
    <subcellularLocation>
        <location evidence="1">Peroxisome</location>
    </subcellularLocation>
</comment>
<dbReference type="Gene3D" id="3.40.50.980">
    <property type="match status" value="2"/>
</dbReference>
<dbReference type="SUPFAM" id="SSF56801">
    <property type="entry name" value="Acetyl-CoA synthetase-like"/>
    <property type="match status" value="1"/>
</dbReference>
<dbReference type="PANTHER" id="PTHR24096:SF422">
    <property type="entry name" value="BCDNA.GH02901"/>
    <property type="match status" value="1"/>
</dbReference>